<dbReference type="RefSeq" id="XP_033687804.1">
    <property type="nucleotide sequence ID" value="XM_033834687.1"/>
</dbReference>
<gene>
    <name evidence="1" type="ORF">BU26DRAFT_587472</name>
</gene>
<accession>A0A6A6IT80</accession>
<dbReference type="AlphaFoldDB" id="A0A6A6IT80"/>
<dbReference type="GeneID" id="54588017"/>
<dbReference type="OrthoDB" id="5413827at2759"/>
<evidence type="ECO:0000313" key="1">
    <source>
        <dbReference type="EMBL" id="KAF2252800.1"/>
    </source>
</evidence>
<sequence>MAPRKTTRKAAAGPGADIDKVADPKARVGKSWTVKTYQNGLLNLKAPARLMNITKKNAVESPLLALPAEIRNKIFALALGGHEITITAGHKSFDKKTRLYTYVLTQTALPLSGVISGFVKPTFQLPRVSRQVYAETAILPYSLNTFKFTGHVNKRVGKHRGLGYCAMDCWLDHRIPAQIKAIASLVVDDQYFYRYSEGRRPAFKNRFPALQTLIVDLARPISLDLFMQLVFPKVAYTEREGSAASWFAIRLETGMP</sequence>
<keyword evidence="2" id="KW-1185">Reference proteome</keyword>
<dbReference type="Proteomes" id="UP000800094">
    <property type="component" value="Unassembled WGS sequence"/>
</dbReference>
<dbReference type="EMBL" id="ML987191">
    <property type="protein sequence ID" value="KAF2252800.1"/>
    <property type="molecule type" value="Genomic_DNA"/>
</dbReference>
<evidence type="ECO:0000313" key="2">
    <source>
        <dbReference type="Proteomes" id="UP000800094"/>
    </source>
</evidence>
<dbReference type="PANTHER" id="PTHR38790">
    <property type="entry name" value="2EXR DOMAIN-CONTAINING PROTEIN-RELATED"/>
    <property type="match status" value="1"/>
</dbReference>
<organism evidence="1 2">
    <name type="scientific">Trematosphaeria pertusa</name>
    <dbReference type="NCBI Taxonomy" id="390896"/>
    <lineage>
        <taxon>Eukaryota</taxon>
        <taxon>Fungi</taxon>
        <taxon>Dikarya</taxon>
        <taxon>Ascomycota</taxon>
        <taxon>Pezizomycotina</taxon>
        <taxon>Dothideomycetes</taxon>
        <taxon>Pleosporomycetidae</taxon>
        <taxon>Pleosporales</taxon>
        <taxon>Massarineae</taxon>
        <taxon>Trematosphaeriaceae</taxon>
        <taxon>Trematosphaeria</taxon>
    </lineage>
</organism>
<proteinExistence type="predicted"/>
<reference evidence="1" key="1">
    <citation type="journal article" date="2020" name="Stud. Mycol.">
        <title>101 Dothideomycetes genomes: a test case for predicting lifestyles and emergence of pathogens.</title>
        <authorList>
            <person name="Haridas S."/>
            <person name="Albert R."/>
            <person name="Binder M."/>
            <person name="Bloem J."/>
            <person name="Labutti K."/>
            <person name="Salamov A."/>
            <person name="Andreopoulos B."/>
            <person name="Baker S."/>
            <person name="Barry K."/>
            <person name="Bills G."/>
            <person name="Bluhm B."/>
            <person name="Cannon C."/>
            <person name="Castanera R."/>
            <person name="Culley D."/>
            <person name="Daum C."/>
            <person name="Ezra D."/>
            <person name="Gonzalez J."/>
            <person name="Henrissat B."/>
            <person name="Kuo A."/>
            <person name="Liang C."/>
            <person name="Lipzen A."/>
            <person name="Lutzoni F."/>
            <person name="Magnuson J."/>
            <person name="Mondo S."/>
            <person name="Nolan M."/>
            <person name="Ohm R."/>
            <person name="Pangilinan J."/>
            <person name="Park H.-J."/>
            <person name="Ramirez L."/>
            <person name="Alfaro M."/>
            <person name="Sun H."/>
            <person name="Tritt A."/>
            <person name="Yoshinaga Y."/>
            <person name="Zwiers L.-H."/>
            <person name="Turgeon B."/>
            <person name="Goodwin S."/>
            <person name="Spatafora J."/>
            <person name="Crous P."/>
            <person name="Grigoriev I."/>
        </authorList>
    </citation>
    <scope>NUCLEOTIDE SEQUENCE</scope>
    <source>
        <strain evidence="1">CBS 122368</strain>
    </source>
</reference>
<protein>
    <submittedName>
        <fullName evidence="1">Uncharacterized protein</fullName>
    </submittedName>
</protein>
<dbReference type="PANTHER" id="PTHR38790:SF4">
    <property type="entry name" value="2EXR DOMAIN-CONTAINING PROTEIN"/>
    <property type="match status" value="1"/>
</dbReference>
<name>A0A6A6IT80_9PLEO</name>